<proteinExistence type="predicted"/>
<keyword evidence="1" id="KW-0732">Signal</keyword>
<dbReference type="Pfam" id="PF01963">
    <property type="entry name" value="TraB_PrgY_gumN"/>
    <property type="match status" value="1"/>
</dbReference>
<dbReference type="PANTHER" id="PTHR40590">
    <property type="entry name" value="CYTOPLASMIC PROTEIN-RELATED"/>
    <property type="match status" value="1"/>
</dbReference>
<organism evidence="2 3">
    <name type="scientific">Pseudomyxococcus hansupus</name>
    <dbReference type="NCBI Taxonomy" id="1297742"/>
    <lineage>
        <taxon>Bacteria</taxon>
        <taxon>Pseudomonadati</taxon>
        <taxon>Myxococcota</taxon>
        <taxon>Myxococcia</taxon>
        <taxon>Myxococcales</taxon>
        <taxon>Cystobacterineae</taxon>
        <taxon>Myxococcaceae</taxon>
        <taxon>Pseudomyxococcus</taxon>
    </lineage>
</organism>
<dbReference type="PROSITE" id="PS51257">
    <property type="entry name" value="PROKAR_LIPOPROTEIN"/>
    <property type="match status" value="1"/>
</dbReference>
<dbReference type="InterPro" id="IPR002816">
    <property type="entry name" value="TraB/PrgY/GumN_fam"/>
</dbReference>
<reference evidence="2 3" key="1">
    <citation type="journal article" date="2016" name="PLoS ONE">
        <title>Complete Genome Sequence and Comparative Genomics of a Novel Myxobacterium Myxococcus hansupus.</title>
        <authorList>
            <person name="Sharma G."/>
            <person name="Narwani T."/>
            <person name="Subramanian S."/>
        </authorList>
    </citation>
    <scope>NUCLEOTIDE SEQUENCE [LARGE SCALE GENOMIC DNA]</scope>
    <source>
        <strain evidence="3">mixupus</strain>
    </source>
</reference>
<evidence type="ECO:0000313" key="3">
    <source>
        <dbReference type="Proteomes" id="UP000009026"/>
    </source>
</evidence>
<dbReference type="Proteomes" id="UP000009026">
    <property type="component" value="Chromosome"/>
</dbReference>
<sequence>MHAMKSSSLLTSLLLSTWLGLGCASTPAPTPDAAAPTDTGLAFLWEVTDSKGGLAYLVGSVHLGKEGTLPLTPSMETAFEKSDVLVVEVDVGKVDTADMQRLLRGLGLLPKGQRLTDRLEPETMMLLGSTAERLGLELRNLERLRPWLVGLTIGVMEFQRAGYQQGHGVDRAFLDRARGVQMDIVELETAESQLRLLAETPEPLQDLMLRDQLRRERPVAEVLELLIGTWKAGDAERLAQLLLEGAEDPTYRPVYERIFFERNQQMARSMEAMLAEPRTHFVVVGAGHVVGPGGIVDLLQKRGFTARQLPRDVSR</sequence>
<feature type="chain" id="PRO_5005212288" description="TraB/GumN family protein" evidence="1">
    <location>
        <begin position="25"/>
        <end position="315"/>
    </location>
</feature>
<dbReference type="InterPro" id="IPR047111">
    <property type="entry name" value="YbaP-like"/>
</dbReference>
<dbReference type="AlphaFoldDB" id="A0A0H4X3U5"/>
<dbReference type="eggNOG" id="COG3735">
    <property type="taxonomic scope" value="Bacteria"/>
</dbReference>
<dbReference type="KEGG" id="mym:A176_006781"/>
<gene>
    <name evidence="2" type="ORF">A176_006781</name>
</gene>
<dbReference type="EMBL" id="CP012109">
    <property type="protein sequence ID" value="AKQ69869.1"/>
    <property type="molecule type" value="Genomic_DNA"/>
</dbReference>
<protein>
    <recommendedName>
        <fullName evidence="4">TraB/GumN family protein</fullName>
    </recommendedName>
</protein>
<accession>A0A0H4X3U5</accession>
<dbReference type="PANTHER" id="PTHR40590:SF1">
    <property type="entry name" value="CYTOPLASMIC PROTEIN"/>
    <property type="match status" value="1"/>
</dbReference>
<evidence type="ECO:0000313" key="2">
    <source>
        <dbReference type="EMBL" id="AKQ69869.1"/>
    </source>
</evidence>
<dbReference type="CDD" id="cd14789">
    <property type="entry name" value="Tiki"/>
    <property type="match status" value="1"/>
</dbReference>
<keyword evidence="3" id="KW-1185">Reference proteome</keyword>
<name>A0A0H4X3U5_9BACT</name>
<dbReference type="PATRIC" id="fig|1297742.4.peg.6879"/>
<dbReference type="OrthoDB" id="357294at2"/>
<evidence type="ECO:0008006" key="4">
    <source>
        <dbReference type="Google" id="ProtNLM"/>
    </source>
</evidence>
<feature type="signal peptide" evidence="1">
    <location>
        <begin position="1"/>
        <end position="24"/>
    </location>
</feature>
<evidence type="ECO:0000256" key="1">
    <source>
        <dbReference type="SAM" id="SignalP"/>
    </source>
</evidence>